<protein>
    <submittedName>
        <fullName evidence="5">Uncharacterized protein</fullName>
    </submittedName>
</protein>
<organism evidence="5 6">
    <name type="scientific">Chlamydomonas schloesseri</name>
    <dbReference type="NCBI Taxonomy" id="2026947"/>
    <lineage>
        <taxon>Eukaryota</taxon>
        <taxon>Viridiplantae</taxon>
        <taxon>Chlorophyta</taxon>
        <taxon>core chlorophytes</taxon>
        <taxon>Chlorophyceae</taxon>
        <taxon>CS clade</taxon>
        <taxon>Chlamydomonadales</taxon>
        <taxon>Chlamydomonadaceae</taxon>
        <taxon>Chlamydomonas</taxon>
    </lineage>
</organism>
<dbReference type="Gene3D" id="3.30.70.1050">
    <property type="entry name" value="Trigger factor ribosome-binding domain"/>
    <property type="match status" value="1"/>
</dbReference>
<evidence type="ECO:0000313" key="5">
    <source>
        <dbReference type="EMBL" id="KAG2428835.1"/>
    </source>
</evidence>
<dbReference type="SUPFAM" id="SSF102735">
    <property type="entry name" value="Trigger factor ribosome-binding domain"/>
    <property type="match status" value="1"/>
</dbReference>
<name>A0A835SXX9_9CHLO</name>
<dbReference type="InterPro" id="IPR036611">
    <property type="entry name" value="Trigger_fac_ribosome-bd_sf"/>
</dbReference>
<dbReference type="Pfam" id="PF05697">
    <property type="entry name" value="Trigger_N"/>
    <property type="match status" value="1"/>
</dbReference>
<comment type="caution">
    <text evidence="5">The sequence shown here is derived from an EMBL/GenBank/DDBJ whole genome shotgun (WGS) entry which is preliminary data.</text>
</comment>
<keyword evidence="6" id="KW-1185">Reference proteome</keyword>
<evidence type="ECO:0000259" key="3">
    <source>
        <dbReference type="Pfam" id="PF05697"/>
    </source>
</evidence>
<evidence type="ECO:0000256" key="1">
    <source>
        <dbReference type="ARBA" id="ARBA00023110"/>
    </source>
</evidence>
<dbReference type="EMBL" id="JAEHOD010000090">
    <property type="protein sequence ID" value="KAG2428835.1"/>
    <property type="molecule type" value="Genomic_DNA"/>
</dbReference>
<dbReference type="InterPro" id="IPR046357">
    <property type="entry name" value="PPIase_dom_sf"/>
</dbReference>
<dbReference type="Proteomes" id="UP000613740">
    <property type="component" value="Unassembled WGS sequence"/>
</dbReference>
<dbReference type="InterPro" id="IPR027304">
    <property type="entry name" value="Trigger_fact/SurA_dom_sf"/>
</dbReference>
<dbReference type="Gene3D" id="1.10.3120.10">
    <property type="entry name" value="Trigger factor, C-terminal domain"/>
    <property type="match status" value="1"/>
</dbReference>
<dbReference type="Pfam" id="PF05698">
    <property type="entry name" value="Trigger_C"/>
    <property type="match status" value="1"/>
</dbReference>
<dbReference type="GO" id="GO:0015031">
    <property type="term" value="P:protein transport"/>
    <property type="evidence" value="ECO:0007669"/>
    <property type="project" value="InterPro"/>
</dbReference>
<dbReference type="AlphaFoldDB" id="A0A835SXX9"/>
<proteinExistence type="predicted"/>
<dbReference type="InterPro" id="IPR008881">
    <property type="entry name" value="Trigger_fac_ribosome-bd_bac"/>
</dbReference>
<keyword evidence="1" id="KW-0697">Rotamase</keyword>
<evidence type="ECO:0000256" key="2">
    <source>
        <dbReference type="ARBA" id="ARBA00023235"/>
    </source>
</evidence>
<reference evidence="5" key="1">
    <citation type="journal article" date="2020" name="bioRxiv">
        <title>Comparative genomics of Chlamydomonas.</title>
        <authorList>
            <person name="Craig R.J."/>
            <person name="Hasan A.R."/>
            <person name="Ness R.W."/>
            <person name="Keightley P.D."/>
        </authorList>
    </citation>
    <scope>NUCLEOTIDE SEQUENCE</scope>
    <source>
        <strain evidence="5">CCAP 11/173</strain>
    </source>
</reference>
<dbReference type="GO" id="GO:0003755">
    <property type="term" value="F:peptidyl-prolyl cis-trans isomerase activity"/>
    <property type="evidence" value="ECO:0007669"/>
    <property type="project" value="UniProtKB-KW"/>
</dbReference>
<dbReference type="Gene3D" id="3.10.50.40">
    <property type="match status" value="1"/>
</dbReference>
<dbReference type="GO" id="GO:0006457">
    <property type="term" value="P:protein folding"/>
    <property type="evidence" value="ECO:0007669"/>
    <property type="project" value="InterPro"/>
</dbReference>
<dbReference type="InterPro" id="IPR008880">
    <property type="entry name" value="Trigger_fac_C"/>
</dbReference>
<feature type="domain" description="Trigger factor ribosome-binding bacterial" evidence="3">
    <location>
        <begin position="83"/>
        <end position="210"/>
    </location>
</feature>
<dbReference type="SUPFAM" id="SSF109998">
    <property type="entry name" value="Triger factor/SurA peptide-binding domain-like"/>
    <property type="match status" value="1"/>
</dbReference>
<evidence type="ECO:0000313" key="6">
    <source>
        <dbReference type="Proteomes" id="UP000613740"/>
    </source>
</evidence>
<dbReference type="InterPro" id="IPR037041">
    <property type="entry name" value="Trigger_fac_C_sf"/>
</dbReference>
<evidence type="ECO:0000259" key="4">
    <source>
        <dbReference type="Pfam" id="PF05698"/>
    </source>
</evidence>
<keyword evidence="2" id="KW-0413">Isomerase</keyword>
<feature type="domain" description="Trigger factor C-terminal" evidence="4">
    <location>
        <begin position="351"/>
        <end position="508"/>
    </location>
</feature>
<sequence>MMLTFKSQVLAARTGKRTACAPAGLPRCPGSTQVQAPVAATTAPCLAAPTPAPCARRTAAVKRGALQVRAAAGKEKEIKVEVSVAVEELGTCGRSAIITVPASTVKDIFKRGVKRIERDVVGQLKGWQAGKPLPLSMVIQQVGGQSRFKTFCLEELLLEALPSISVPPEDFPSMLERYDPAKEFFFRALFDVAPPVVWRTPLEELEVTIKDTGDFSTDAAAADDLIRQYRKQHGFSRVVAGRGLQLGDTLVIDLEITSKATGQVLPGLSHKRFSFDTEADVLGITSGMLGMKVGESRTFNMSMPEDYDVEFWQSMPVKVAVKVHEIFEWTLPEFNDEYVAKQHDGKWGSAKEMREALIASTAMQRVTELDKALEDAVVKAVADALDMPEVPPRMVEQLGERQFQAQLLQMIEDRIGTREDVEKLATEEMAAEFIRERRKDLEDQVKFNLAVDDIWERKGLVLEDEAVEAEFQLRARQMEAVGQPFDRQEMLDDVRETVKSVTVIEWLKDNVKRHVLPYNSSEEGKAAKAKGEPVAV</sequence>
<dbReference type="SUPFAM" id="SSF54534">
    <property type="entry name" value="FKBP-like"/>
    <property type="match status" value="1"/>
</dbReference>
<dbReference type="OrthoDB" id="3366at2759"/>
<accession>A0A835SXX9</accession>
<gene>
    <name evidence="5" type="ORF">HYH02_014247</name>
</gene>